<evidence type="ECO:0000256" key="2">
    <source>
        <dbReference type="ARBA" id="ARBA00023242"/>
    </source>
</evidence>
<dbReference type="EMBL" id="HBGT01020439">
    <property type="protein sequence ID" value="CAD9424172.1"/>
    <property type="molecule type" value="Transcribed_RNA"/>
</dbReference>
<evidence type="ECO:0000313" key="6">
    <source>
        <dbReference type="EMBL" id="CAD9424172.1"/>
    </source>
</evidence>
<feature type="region of interest" description="Disordered" evidence="4">
    <location>
        <begin position="1"/>
        <end position="32"/>
    </location>
</feature>
<dbReference type="GO" id="GO:0000166">
    <property type="term" value="F:nucleotide binding"/>
    <property type="evidence" value="ECO:0007669"/>
    <property type="project" value="InterPro"/>
</dbReference>
<dbReference type="Pfam" id="PF03874">
    <property type="entry name" value="RNA_pol_Rpb4"/>
    <property type="match status" value="1"/>
</dbReference>
<dbReference type="GO" id="GO:0006352">
    <property type="term" value="P:DNA-templated transcription initiation"/>
    <property type="evidence" value="ECO:0007669"/>
    <property type="project" value="InterPro"/>
</dbReference>
<dbReference type="Gene3D" id="1.20.1250.40">
    <property type="match status" value="1"/>
</dbReference>
<comment type="subcellular location">
    <subcellularLocation>
        <location evidence="1">Nucleus</location>
    </subcellularLocation>
</comment>
<evidence type="ECO:0000256" key="3">
    <source>
        <dbReference type="ARBA" id="ARBA00025724"/>
    </source>
</evidence>
<comment type="similarity">
    <text evidence="3">Belongs to the eukaryotic RPB4 RNA polymerase subunit family.</text>
</comment>
<dbReference type="InterPro" id="IPR006590">
    <property type="entry name" value="RNA_pol_Rpb4/RPC9_core"/>
</dbReference>
<protein>
    <recommendedName>
        <fullName evidence="5">RNA polymerase Rpb4/RPC9 core domain-containing protein</fullName>
    </recommendedName>
</protein>
<accession>A0A7S2G293</accession>
<dbReference type="GO" id="GO:0005634">
    <property type="term" value="C:nucleus"/>
    <property type="evidence" value="ECO:0007669"/>
    <property type="project" value="UniProtKB-SubCell"/>
</dbReference>
<dbReference type="SUPFAM" id="SSF47819">
    <property type="entry name" value="HRDC-like"/>
    <property type="match status" value="1"/>
</dbReference>
<sequence length="160" mass="18188">MAALQQKSRDPDGGNVNDLNFGDEFDPDKPENQGMVFLSNQEVACILEHVKADREKDHRQPPSMMLESLDYVKRNCGVNAMTKIEKFTQSLRSRLEALEHGAAAEKLHKYEIAALFNLIQTDSEASEATELIPSLKRFDSEFIEQQVLEACQKEMEELMI</sequence>
<dbReference type="InterPro" id="IPR010997">
    <property type="entry name" value="HRDC-like_sf"/>
</dbReference>
<evidence type="ECO:0000259" key="5">
    <source>
        <dbReference type="SMART" id="SM00657"/>
    </source>
</evidence>
<organism evidence="6">
    <name type="scientific">Florenciella parvula</name>
    <dbReference type="NCBI Taxonomy" id="236787"/>
    <lineage>
        <taxon>Eukaryota</taxon>
        <taxon>Sar</taxon>
        <taxon>Stramenopiles</taxon>
        <taxon>Ochrophyta</taxon>
        <taxon>Dictyochophyceae</taxon>
        <taxon>Florenciellales</taxon>
        <taxon>Florenciella</taxon>
    </lineage>
</organism>
<dbReference type="AlphaFoldDB" id="A0A7S2G293"/>
<keyword evidence="2" id="KW-0539">Nucleus</keyword>
<proteinExistence type="inferred from homology"/>
<dbReference type="GO" id="GO:0030880">
    <property type="term" value="C:RNA polymerase complex"/>
    <property type="evidence" value="ECO:0007669"/>
    <property type="project" value="InterPro"/>
</dbReference>
<evidence type="ECO:0000256" key="4">
    <source>
        <dbReference type="SAM" id="MobiDB-lite"/>
    </source>
</evidence>
<dbReference type="PANTHER" id="PTHR21297">
    <property type="entry name" value="DNA-DIRECTED RNA POLYMERASE II"/>
    <property type="match status" value="1"/>
</dbReference>
<dbReference type="InterPro" id="IPR045222">
    <property type="entry name" value="Rpb4-like"/>
</dbReference>
<dbReference type="SMART" id="SM00657">
    <property type="entry name" value="RPOL4c"/>
    <property type="match status" value="1"/>
</dbReference>
<reference evidence="6" key="1">
    <citation type="submission" date="2021-01" db="EMBL/GenBank/DDBJ databases">
        <authorList>
            <person name="Corre E."/>
            <person name="Pelletier E."/>
            <person name="Niang G."/>
            <person name="Scheremetjew M."/>
            <person name="Finn R."/>
            <person name="Kale V."/>
            <person name="Holt S."/>
            <person name="Cochrane G."/>
            <person name="Meng A."/>
            <person name="Brown T."/>
            <person name="Cohen L."/>
        </authorList>
    </citation>
    <scope>NUCLEOTIDE SEQUENCE</scope>
    <source>
        <strain evidence="6">RCC1693</strain>
    </source>
</reference>
<feature type="domain" description="RNA polymerase Rpb4/RPC9 core" evidence="5">
    <location>
        <begin position="28"/>
        <end position="157"/>
    </location>
</feature>
<name>A0A7S2G293_9STRA</name>
<dbReference type="InterPro" id="IPR005574">
    <property type="entry name" value="Rpb4/RPC9"/>
</dbReference>
<evidence type="ECO:0000256" key="1">
    <source>
        <dbReference type="ARBA" id="ARBA00004123"/>
    </source>
</evidence>
<dbReference type="InterPro" id="IPR038324">
    <property type="entry name" value="Rpb4/RPC9_sf"/>
</dbReference>
<gene>
    <name evidence="6" type="ORF">FPAR1323_LOCUS10734</name>
</gene>